<keyword evidence="1 5" id="KW-0963">Cytoplasm</keyword>
<dbReference type="Pfam" id="PF13649">
    <property type="entry name" value="Methyltransf_25"/>
    <property type="match status" value="1"/>
</dbReference>
<evidence type="ECO:0000313" key="8">
    <source>
        <dbReference type="Proteomes" id="UP001250214"/>
    </source>
</evidence>
<evidence type="ECO:0000313" key="7">
    <source>
        <dbReference type="EMBL" id="MDS1270838.1"/>
    </source>
</evidence>
<proteinExistence type="inferred from homology"/>
<dbReference type="InterPro" id="IPR029063">
    <property type="entry name" value="SAM-dependent_MTases_sf"/>
</dbReference>
<keyword evidence="8" id="KW-1185">Reference proteome</keyword>
<dbReference type="Gene3D" id="3.40.50.150">
    <property type="entry name" value="Vaccinia Virus protein VP39"/>
    <property type="match status" value="1"/>
</dbReference>
<comment type="similarity">
    <text evidence="5">Belongs to the methyltransferase superfamily. Tam family.</text>
</comment>
<dbReference type="GO" id="GO:0032259">
    <property type="term" value="P:methylation"/>
    <property type="evidence" value="ECO:0007669"/>
    <property type="project" value="UniProtKB-KW"/>
</dbReference>
<sequence length="273" mass="30328">MHWDPDGYREFTDQRSRPFVDLLSRITPQQPRYVVDLGCGSGELTALLARTWPEAQVHGIDSSAAMIEDARTRAAARPAEAGLTFEVRDLTAWTPGPHTDVVLSNAALQWVPQHRDLLTAWARALGPGAWLAWQVPANFDEPAHALMREIAARPHWRRHLDGALRHRGAVAEPGAYADLLLDAGLEADVWETTYLHLLSGPDPVLRWMRGTGLRPVHARLPATEIAAFEAEYAQELRAAYPPGPHGTRFPFRRILCVGHVPHSSQPGRTRPDS</sequence>
<evidence type="ECO:0000256" key="3">
    <source>
        <dbReference type="ARBA" id="ARBA00022679"/>
    </source>
</evidence>
<dbReference type="NCBIfam" id="NF010703">
    <property type="entry name" value="PRK14103.1"/>
    <property type="match status" value="1"/>
</dbReference>
<evidence type="ECO:0000256" key="4">
    <source>
        <dbReference type="ARBA" id="ARBA00022691"/>
    </source>
</evidence>
<gene>
    <name evidence="5" type="primary">tam</name>
    <name evidence="7" type="ORF">RIF23_11050</name>
</gene>
<dbReference type="InterPro" id="IPR041698">
    <property type="entry name" value="Methyltransf_25"/>
</dbReference>
<dbReference type="PANTHER" id="PTHR43861">
    <property type="entry name" value="TRANS-ACONITATE 2-METHYLTRANSFERASE-RELATED"/>
    <property type="match status" value="1"/>
</dbReference>
<organism evidence="7 8">
    <name type="scientific">Lipingzhangella rawalii</name>
    <dbReference type="NCBI Taxonomy" id="2055835"/>
    <lineage>
        <taxon>Bacteria</taxon>
        <taxon>Bacillati</taxon>
        <taxon>Actinomycetota</taxon>
        <taxon>Actinomycetes</taxon>
        <taxon>Streptosporangiales</taxon>
        <taxon>Nocardiopsidaceae</taxon>
        <taxon>Lipingzhangella</taxon>
    </lineage>
</organism>
<comment type="caution">
    <text evidence="7">The sequence shown here is derived from an EMBL/GenBank/DDBJ whole genome shotgun (WGS) entry which is preliminary data.</text>
</comment>
<keyword evidence="3 5" id="KW-0808">Transferase</keyword>
<dbReference type="Gene3D" id="1.10.150.290">
    <property type="entry name" value="S-adenosyl-L-methionine-dependent methyltransferases"/>
    <property type="match status" value="1"/>
</dbReference>
<reference evidence="8" key="1">
    <citation type="submission" date="2023-07" db="EMBL/GenBank/DDBJ databases">
        <title>Novel species in the genus Lipingzhangella isolated from Sambhar Salt Lake.</title>
        <authorList>
            <person name="Jiya N."/>
            <person name="Kajale S."/>
            <person name="Sharma A."/>
        </authorList>
    </citation>
    <scope>NUCLEOTIDE SEQUENCE [LARGE SCALE GENOMIC DNA]</scope>
    <source>
        <strain evidence="8">LS1_29</strain>
    </source>
</reference>
<dbReference type="EMBL" id="JAVLVT010000004">
    <property type="protein sequence ID" value="MDS1270838.1"/>
    <property type="molecule type" value="Genomic_DNA"/>
</dbReference>
<comment type="catalytic activity">
    <reaction evidence="5">
        <text>trans-aconitate + S-adenosyl-L-methionine = (E)-3-(methoxycarbonyl)pent-2-enedioate + S-adenosyl-L-homocysteine</text>
        <dbReference type="Rhea" id="RHEA:14969"/>
        <dbReference type="ChEBI" id="CHEBI:15708"/>
        <dbReference type="ChEBI" id="CHEBI:57470"/>
        <dbReference type="ChEBI" id="CHEBI:57856"/>
        <dbReference type="ChEBI" id="CHEBI:59789"/>
        <dbReference type="EC" id="2.1.1.144"/>
    </reaction>
</comment>
<comment type="function">
    <text evidence="5">Catalyzes the S-adenosylmethionine monomethyl esterification of trans-aconitate.</text>
</comment>
<evidence type="ECO:0000259" key="6">
    <source>
        <dbReference type="Pfam" id="PF13649"/>
    </source>
</evidence>
<dbReference type="SUPFAM" id="SSF53335">
    <property type="entry name" value="S-adenosyl-L-methionine-dependent methyltransferases"/>
    <property type="match status" value="1"/>
</dbReference>
<comment type="subcellular location">
    <subcellularLocation>
        <location evidence="5">Cytoplasm</location>
    </subcellularLocation>
</comment>
<dbReference type="Proteomes" id="UP001250214">
    <property type="component" value="Unassembled WGS sequence"/>
</dbReference>
<dbReference type="EC" id="2.1.1.144" evidence="5"/>
<dbReference type="GO" id="GO:0030798">
    <property type="term" value="F:trans-aconitate 2-methyltransferase activity"/>
    <property type="evidence" value="ECO:0007669"/>
    <property type="project" value="UniProtKB-EC"/>
</dbReference>
<dbReference type="PANTHER" id="PTHR43861:SF1">
    <property type="entry name" value="TRANS-ACONITATE 2-METHYLTRANSFERASE"/>
    <property type="match status" value="1"/>
</dbReference>
<evidence type="ECO:0000256" key="2">
    <source>
        <dbReference type="ARBA" id="ARBA00022603"/>
    </source>
</evidence>
<dbReference type="RefSeq" id="WP_310912381.1">
    <property type="nucleotide sequence ID" value="NZ_JAVLVT010000004.1"/>
</dbReference>
<dbReference type="InterPro" id="IPR023506">
    <property type="entry name" value="Trans-aconitate_MeTrfase"/>
</dbReference>
<evidence type="ECO:0000256" key="1">
    <source>
        <dbReference type="ARBA" id="ARBA00022490"/>
    </source>
</evidence>
<accession>A0ABU2H6B5</accession>
<keyword evidence="2 5" id="KW-0489">Methyltransferase</keyword>
<dbReference type="HAMAP" id="MF_00560">
    <property type="entry name" value="Tran_acon_Me_trans"/>
    <property type="match status" value="1"/>
</dbReference>
<feature type="domain" description="Methyltransferase" evidence="6">
    <location>
        <begin position="34"/>
        <end position="128"/>
    </location>
</feature>
<keyword evidence="4 5" id="KW-0949">S-adenosyl-L-methionine</keyword>
<evidence type="ECO:0000256" key="5">
    <source>
        <dbReference type="HAMAP-Rule" id="MF_00560"/>
    </source>
</evidence>
<protein>
    <recommendedName>
        <fullName evidence="5">Trans-aconitate 2-methyltransferase</fullName>
        <ecNumber evidence="5">2.1.1.144</ecNumber>
    </recommendedName>
</protein>
<name>A0ABU2H6B5_9ACTN</name>
<dbReference type="CDD" id="cd02440">
    <property type="entry name" value="AdoMet_MTases"/>
    <property type="match status" value="1"/>
</dbReference>
<dbReference type="InterPro" id="IPR023149">
    <property type="entry name" value="Trans_acon_MeTrfase_C"/>
</dbReference>